<dbReference type="AlphaFoldDB" id="A0A9W6TQI5"/>
<evidence type="ECO:0000313" key="3">
    <source>
        <dbReference type="Proteomes" id="UP001165121"/>
    </source>
</evidence>
<dbReference type="OrthoDB" id="168348at2759"/>
<protein>
    <submittedName>
        <fullName evidence="2">Unnamed protein product</fullName>
    </submittedName>
</protein>
<evidence type="ECO:0000256" key="1">
    <source>
        <dbReference type="SAM" id="MobiDB-lite"/>
    </source>
</evidence>
<name>A0A9W6TQI5_9STRA</name>
<gene>
    <name evidence="2" type="ORF">Pfra01_000142200</name>
</gene>
<keyword evidence="3" id="KW-1185">Reference proteome</keyword>
<feature type="region of interest" description="Disordered" evidence="1">
    <location>
        <begin position="1"/>
        <end position="76"/>
    </location>
</feature>
<dbReference type="EMBL" id="BSXT01000114">
    <property type="protein sequence ID" value="GMF17955.1"/>
    <property type="molecule type" value="Genomic_DNA"/>
</dbReference>
<proteinExistence type="predicted"/>
<dbReference type="Proteomes" id="UP001165121">
    <property type="component" value="Unassembled WGS sequence"/>
</dbReference>
<sequence>MEDSLFGVSVRFPPESSEELELGTEGSGAAASAGARTEEESGSVDEQVNSEQGAAPSPQTIAPLEAAPEDLPVAHESGASEVVGAQASDSGTEDDVAAHGISSETAARDDGASAVEIRGAAHEAETSASDERGVLDELEHQVGNMDGAPLQRGQDGNYAQLDRVREILATHSREDILLELQWARQALRDRRKVCVLLLLCLASHDATHRGHLLCKASSMAHQVLAACVLTACLSCRVPSSTCDPRNVLHTSPNRWCARESQVHLAPSAMNMNMPSAPL</sequence>
<feature type="compositionally biased region" description="Polar residues" evidence="1">
    <location>
        <begin position="44"/>
        <end position="60"/>
    </location>
</feature>
<feature type="compositionally biased region" description="Low complexity" evidence="1">
    <location>
        <begin position="23"/>
        <end position="35"/>
    </location>
</feature>
<organism evidence="2 3">
    <name type="scientific">Phytophthora fragariaefolia</name>
    <dbReference type="NCBI Taxonomy" id="1490495"/>
    <lineage>
        <taxon>Eukaryota</taxon>
        <taxon>Sar</taxon>
        <taxon>Stramenopiles</taxon>
        <taxon>Oomycota</taxon>
        <taxon>Peronosporomycetes</taxon>
        <taxon>Peronosporales</taxon>
        <taxon>Peronosporaceae</taxon>
        <taxon>Phytophthora</taxon>
    </lineage>
</organism>
<accession>A0A9W6TQI5</accession>
<evidence type="ECO:0000313" key="2">
    <source>
        <dbReference type="EMBL" id="GMF17955.1"/>
    </source>
</evidence>
<comment type="caution">
    <text evidence="2">The sequence shown here is derived from an EMBL/GenBank/DDBJ whole genome shotgun (WGS) entry which is preliminary data.</text>
</comment>
<reference evidence="2" key="1">
    <citation type="submission" date="2023-04" db="EMBL/GenBank/DDBJ databases">
        <title>Phytophthora fragariaefolia NBRC 109709.</title>
        <authorList>
            <person name="Ichikawa N."/>
            <person name="Sato H."/>
            <person name="Tonouchi N."/>
        </authorList>
    </citation>
    <scope>NUCLEOTIDE SEQUENCE</scope>
    <source>
        <strain evidence="2">NBRC 109709</strain>
    </source>
</reference>